<name>U2RTB0_LEIAQ</name>
<evidence type="ECO:0000313" key="2">
    <source>
        <dbReference type="EMBL" id="ERK71794.1"/>
    </source>
</evidence>
<feature type="compositionally biased region" description="Basic residues" evidence="1">
    <location>
        <begin position="7"/>
        <end position="17"/>
    </location>
</feature>
<feature type="region of interest" description="Disordered" evidence="1">
    <location>
        <begin position="1"/>
        <end position="54"/>
    </location>
</feature>
<feature type="compositionally biased region" description="Low complexity" evidence="1">
    <location>
        <begin position="35"/>
        <end position="46"/>
    </location>
</feature>
<gene>
    <name evidence="2" type="ORF">N136_01858</name>
</gene>
<accession>U2RTB0</accession>
<protein>
    <submittedName>
        <fullName evidence="2">Uncharacterized protein</fullName>
    </submittedName>
</protein>
<dbReference type="AlphaFoldDB" id="U2RTB0"/>
<dbReference type="HOGENOM" id="CLU_3044882_0_0_11"/>
<organism evidence="2 3">
    <name type="scientific">Leifsonia aquatica ATCC 14665</name>
    <dbReference type="NCBI Taxonomy" id="1358026"/>
    <lineage>
        <taxon>Bacteria</taxon>
        <taxon>Bacillati</taxon>
        <taxon>Actinomycetota</taxon>
        <taxon>Actinomycetes</taxon>
        <taxon>Micrococcales</taxon>
        <taxon>Microbacteriaceae</taxon>
        <taxon>Leifsonia</taxon>
    </lineage>
</organism>
<comment type="caution">
    <text evidence="2">The sequence shown here is derived from an EMBL/GenBank/DDBJ whole genome shotgun (WGS) entry which is preliminary data.</text>
</comment>
<evidence type="ECO:0000313" key="3">
    <source>
        <dbReference type="Proteomes" id="UP000016605"/>
    </source>
</evidence>
<sequence length="54" mass="5737">MGDGGRRGRLRLRRRGRVPAAPLIAPPRAGGTTEPRPSARGARRPGLCGSAQYE</sequence>
<proteinExistence type="predicted"/>
<reference evidence="2 3" key="1">
    <citation type="submission" date="2013-08" db="EMBL/GenBank/DDBJ databases">
        <authorList>
            <person name="Weinstock G."/>
            <person name="Sodergren E."/>
            <person name="Wylie T."/>
            <person name="Fulton L."/>
            <person name="Fulton R."/>
            <person name="Fronick C."/>
            <person name="O'Laughlin M."/>
            <person name="Godfrey J."/>
            <person name="Miner T."/>
            <person name="Herter B."/>
            <person name="Appelbaum E."/>
            <person name="Cordes M."/>
            <person name="Lek S."/>
            <person name="Wollam A."/>
            <person name="Pepin K.H."/>
            <person name="Palsikar V.B."/>
            <person name="Mitreva M."/>
            <person name="Wilson R.K."/>
        </authorList>
    </citation>
    <scope>NUCLEOTIDE SEQUENCE [LARGE SCALE GENOMIC DNA]</scope>
    <source>
        <strain evidence="2 3">ATCC 14665</strain>
    </source>
</reference>
<dbReference type="Proteomes" id="UP000016605">
    <property type="component" value="Unassembled WGS sequence"/>
</dbReference>
<evidence type="ECO:0000256" key="1">
    <source>
        <dbReference type="SAM" id="MobiDB-lite"/>
    </source>
</evidence>
<dbReference type="EMBL" id="AWVQ01000225">
    <property type="protein sequence ID" value="ERK71794.1"/>
    <property type="molecule type" value="Genomic_DNA"/>
</dbReference>